<sequence length="504" mass="52544">MLSAEGLLVRRSTDAATVLRAPDVRLGTGRILVVTGPSGAGKSTFLHALLDILPPGLHRAGGTVLWRGEPVRPGAPARRLRRARCGWLGQDPAAELHPRARVDRLITEGLPGSRREVGERAADLLERLGLDPGLLRRRVPELSGGQAQRVALARALIGDPELLVVDEPTSALDAGSRALVEAAVRAHRDRPGRAAVVVTHDPGFAGALGDTVLRLGPPAPRGAGRRTGNPARPPRAEADPGGAAPISRPVPGGPTGTAGPVLAVRGLRLERPDGSPLLGSCDLDLPRGGALAITGPSGSGKTTLLHALCGRRPPASGRILLHGVELPAATRQRERAQLRAIQLIGQNPMGELNPAHRAVTATARPLRVLHGMGRSEARAGAGELLSAVGLEPGLLRSRPGELSGGQRQRVVLARALAARPDVLLLDEPTAALDRATADRVLDLLERLRADGLALLLVTHDPLVAARADRHLCLEGGELIVSPAAPRPCPLYTPDAADEAARLSV</sequence>
<organism evidence="5 6">
    <name type="scientific">Streptomyces calidiresistens</name>
    <dbReference type="NCBI Taxonomy" id="1485586"/>
    <lineage>
        <taxon>Bacteria</taxon>
        <taxon>Bacillati</taxon>
        <taxon>Actinomycetota</taxon>
        <taxon>Actinomycetes</taxon>
        <taxon>Kitasatosporales</taxon>
        <taxon>Streptomycetaceae</taxon>
        <taxon>Streptomyces</taxon>
    </lineage>
</organism>
<dbReference type="InterPro" id="IPR003593">
    <property type="entry name" value="AAA+_ATPase"/>
</dbReference>
<evidence type="ECO:0000256" key="2">
    <source>
        <dbReference type="ARBA" id="ARBA00022840"/>
    </source>
</evidence>
<dbReference type="GO" id="GO:0005886">
    <property type="term" value="C:plasma membrane"/>
    <property type="evidence" value="ECO:0007669"/>
    <property type="project" value="TreeGrafter"/>
</dbReference>
<feature type="domain" description="ABC transporter" evidence="4">
    <location>
        <begin position="262"/>
        <end position="500"/>
    </location>
</feature>
<dbReference type="SUPFAM" id="SSF52540">
    <property type="entry name" value="P-loop containing nucleoside triphosphate hydrolases"/>
    <property type="match status" value="2"/>
</dbReference>
<dbReference type="Gene3D" id="3.40.50.300">
    <property type="entry name" value="P-loop containing nucleotide triphosphate hydrolases"/>
    <property type="match status" value="2"/>
</dbReference>
<comment type="caution">
    <text evidence="5">The sequence shown here is derived from an EMBL/GenBank/DDBJ whole genome shotgun (WGS) entry which is preliminary data.</text>
</comment>
<dbReference type="EMBL" id="VKHS01000241">
    <property type="protein sequence ID" value="MBB0230212.1"/>
    <property type="molecule type" value="Genomic_DNA"/>
</dbReference>
<dbReference type="PROSITE" id="PS00211">
    <property type="entry name" value="ABC_TRANSPORTER_1"/>
    <property type="match status" value="2"/>
</dbReference>
<dbReference type="PANTHER" id="PTHR24220:SF685">
    <property type="entry name" value="ABC TRANSPORTER RELATED"/>
    <property type="match status" value="1"/>
</dbReference>
<feature type="region of interest" description="Disordered" evidence="3">
    <location>
        <begin position="209"/>
        <end position="259"/>
    </location>
</feature>
<dbReference type="GO" id="GO:0005524">
    <property type="term" value="F:ATP binding"/>
    <property type="evidence" value="ECO:0007669"/>
    <property type="project" value="UniProtKB-KW"/>
</dbReference>
<evidence type="ECO:0000256" key="1">
    <source>
        <dbReference type="ARBA" id="ARBA00022741"/>
    </source>
</evidence>
<dbReference type="SMART" id="SM00382">
    <property type="entry name" value="AAA"/>
    <property type="match status" value="2"/>
</dbReference>
<dbReference type="PROSITE" id="PS50893">
    <property type="entry name" value="ABC_TRANSPORTER_2"/>
    <property type="match status" value="2"/>
</dbReference>
<dbReference type="InterPro" id="IPR017871">
    <property type="entry name" value="ABC_transporter-like_CS"/>
</dbReference>
<feature type="domain" description="ABC transporter" evidence="4">
    <location>
        <begin position="2"/>
        <end position="242"/>
    </location>
</feature>
<reference evidence="6" key="1">
    <citation type="submission" date="2019-10" db="EMBL/GenBank/DDBJ databases">
        <title>Streptomyces sp. nov., a novel actinobacterium isolated from alkaline environment.</title>
        <authorList>
            <person name="Golinska P."/>
        </authorList>
    </citation>
    <scope>NUCLEOTIDE SEQUENCE [LARGE SCALE GENOMIC DNA]</scope>
    <source>
        <strain evidence="6">DSM 42108</strain>
    </source>
</reference>
<evidence type="ECO:0000313" key="5">
    <source>
        <dbReference type="EMBL" id="MBB0230212.1"/>
    </source>
</evidence>
<evidence type="ECO:0000256" key="3">
    <source>
        <dbReference type="SAM" id="MobiDB-lite"/>
    </source>
</evidence>
<dbReference type="CDD" id="cd03257">
    <property type="entry name" value="ABC_NikE_OppD_transporters"/>
    <property type="match status" value="1"/>
</dbReference>
<evidence type="ECO:0000259" key="4">
    <source>
        <dbReference type="PROSITE" id="PS50893"/>
    </source>
</evidence>
<dbReference type="AlphaFoldDB" id="A0A7W3XWX9"/>
<accession>A0A7W3XWX9</accession>
<dbReference type="Pfam" id="PF00005">
    <property type="entry name" value="ABC_tran"/>
    <property type="match status" value="2"/>
</dbReference>
<dbReference type="InterPro" id="IPR027417">
    <property type="entry name" value="P-loop_NTPase"/>
</dbReference>
<evidence type="ECO:0000313" key="6">
    <source>
        <dbReference type="Proteomes" id="UP000530234"/>
    </source>
</evidence>
<dbReference type="InterPro" id="IPR015854">
    <property type="entry name" value="ABC_transpr_LolD-like"/>
</dbReference>
<dbReference type="GO" id="GO:0016887">
    <property type="term" value="F:ATP hydrolysis activity"/>
    <property type="evidence" value="ECO:0007669"/>
    <property type="project" value="InterPro"/>
</dbReference>
<name>A0A7W3XWX9_9ACTN</name>
<keyword evidence="6" id="KW-1185">Reference proteome</keyword>
<dbReference type="InterPro" id="IPR003439">
    <property type="entry name" value="ABC_transporter-like_ATP-bd"/>
</dbReference>
<protein>
    <submittedName>
        <fullName evidence="5">ATP-binding cassette domain-containing protein</fullName>
    </submittedName>
</protein>
<feature type="non-terminal residue" evidence="5">
    <location>
        <position position="504"/>
    </location>
</feature>
<proteinExistence type="predicted"/>
<gene>
    <name evidence="5" type="ORF">FOE67_12010</name>
</gene>
<keyword evidence="2 5" id="KW-0067">ATP-binding</keyword>
<dbReference type="GO" id="GO:0022857">
    <property type="term" value="F:transmembrane transporter activity"/>
    <property type="evidence" value="ECO:0007669"/>
    <property type="project" value="TreeGrafter"/>
</dbReference>
<keyword evidence="1" id="KW-0547">Nucleotide-binding</keyword>
<dbReference type="Proteomes" id="UP000530234">
    <property type="component" value="Unassembled WGS sequence"/>
</dbReference>
<dbReference type="PANTHER" id="PTHR24220">
    <property type="entry name" value="IMPORT ATP-BINDING PROTEIN"/>
    <property type="match status" value="1"/>
</dbReference>